<protein>
    <submittedName>
        <fullName evidence="2">DNA transport protein TraD</fullName>
    </submittedName>
</protein>
<organism evidence="2 3">
    <name type="scientific">Klebsiella variicola</name>
    <dbReference type="NCBI Taxonomy" id="244366"/>
    <lineage>
        <taxon>Bacteria</taxon>
        <taxon>Pseudomonadati</taxon>
        <taxon>Pseudomonadota</taxon>
        <taxon>Gammaproteobacteria</taxon>
        <taxon>Enterobacterales</taxon>
        <taxon>Enterobacteriaceae</taxon>
        <taxon>Klebsiella/Raoultella group</taxon>
        <taxon>Klebsiella</taxon>
        <taxon>Klebsiella pneumoniae complex</taxon>
    </lineage>
</organism>
<dbReference type="Proteomes" id="UP000254545">
    <property type="component" value="Unassembled WGS sequence"/>
</dbReference>
<reference evidence="2 3" key="1">
    <citation type="submission" date="2018-06" db="EMBL/GenBank/DDBJ databases">
        <authorList>
            <consortium name="Pathogen Informatics"/>
            <person name="Doyle S."/>
        </authorList>
    </citation>
    <scope>NUCLEOTIDE SEQUENCE [LARGE SCALE GENOMIC DNA]</scope>
    <source>
        <strain evidence="2 3">NCTC9177</strain>
    </source>
</reference>
<dbReference type="AlphaFoldDB" id="A0A7H4M7P4"/>
<sequence>MSLNSRDFTQGGQVLKYMIGMFLQIMNIATYYILMISALVFFWLVTY</sequence>
<proteinExistence type="predicted"/>
<keyword evidence="1" id="KW-1133">Transmembrane helix</keyword>
<evidence type="ECO:0000313" key="3">
    <source>
        <dbReference type="Proteomes" id="UP000254545"/>
    </source>
</evidence>
<keyword evidence="1" id="KW-0472">Membrane</keyword>
<evidence type="ECO:0000256" key="1">
    <source>
        <dbReference type="SAM" id="Phobius"/>
    </source>
</evidence>
<keyword evidence="1" id="KW-0812">Transmembrane</keyword>
<feature type="transmembrane region" description="Helical" evidence="1">
    <location>
        <begin position="21"/>
        <end position="45"/>
    </location>
</feature>
<evidence type="ECO:0000313" key="2">
    <source>
        <dbReference type="EMBL" id="STS86344.1"/>
    </source>
</evidence>
<comment type="caution">
    <text evidence="2">The sequence shown here is derived from an EMBL/GenBank/DDBJ whole genome shotgun (WGS) entry which is preliminary data.</text>
</comment>
<dbReference type="EMBL" id="UGKR01000001">
    <property type="protein sequence ID" value="STS86344.1"/>
    <property type="molecule type" value="Genomic_DNA"/>
</dbReference>
<name>A0A7H4M7P4_KLEVA</name>
<accession>A0A7H4M7P4</accession>
<gene>
    <name evidence="2" type="primary">traD_1</name>
    <name evidence="2" type="ORF">NCTC9177_00097</name>
</gene>